<dbReference type="PROSITE" id="PS51898">
    <property type="entry name" value="TYR_RECOMBINASE"/>
    <property type="match status" value="1"/>
</dbReference>
<dbReference type="PANTHER" id="PTHR30349">
    <property type="entry name" value="PHAGE INTEGRASE-RELATED"/>
    <property type="match status" value="1"/>
</dbReference>
<protein>
    <submittedName>
        <fullName evidence="3">Tyrosine-type recombinase/integrase</fullName>
    </submittedName>
</protein>
<dbReference type="CDD" id="cd00397">
    <property type="entry name" value="DNA_BRE_C"/>
    <property type="match status" value="1"/>
</dbReference>
<dbReference type="EMBL" id="JAKZGP010000031">
    <property type="protein sequence ID" value="MCH7410168.1"/>
    <property type="molecule type" value="Genomic_DNA"/>
</dbReference>
<organism evidence="3 4">
    <name type="scientific">Belliella filtrata</name>
    <dbReference type="NCBI Taxonomy" id="2923435"/>
    <lineage>
        <taxon>Bacteria</taxon>
        <taxon>Pseudomonadati</taxon>
        <taxon>Bacteroidota</taxon>
        <taxon>Cytophagia</taxon>
        <taxon>Cytophagales</taxon>
        <taxon>Cyclobacteriaceae</taxon>
        <taxon>Belliella</taxon>
    </lineage>
</organism>
<feature type="domain" description="Tyr recombinase" evidence="2">
    <location>
        <begin position="209"/>
        <end position="491"/>
    </location>
</feature>
<dbReference type="RefSeq" id="WP_241348536.1">
    <property type="nucleotide sequence ID" value="NZ_JAKZGP010000031.1"/>
</dbReference>
<name>A0ABS9V2G2_9BACT</name>
<dbReference type="InterPro" id="IPR011010">
    <property type="entry name" value="DNA_brk_join_enz"/>
</dbReference>
<keyword evidence="1" id="KW-0233">DNA recombination</keyword>
<evidence type="ECO:0000313" key="3">
    <source>
        <dbReference type="EMBL" id="MCH7410168.1"/>
    </source>
</evidence>
<dbReference type="Proteomes" id="UP001165489">
    <property type="component" value="Unassembled WGS sequence"/>
</dbReference>
<dbReference type="Pfam" id="PF17293">
    <property type="entry name" value="Arm-DNA-bind_5"/>
    <property type="match status" value="1"/>
</dbReference>
<dbReference type="InterPro" id="IPR050090">
    <property type="entry name" value="Tyrosine_recombinase_XerCD"/>
</dbReference>
<reference evidence="3" key="1">
    <citation type="submission" date="2022-03" db="EMBL/GenBank/DDBJ databases">
        <title>De novo assembled genomes of Belliella spp. (Cyclobacteriaceae) strains.</title>
        <authorList>
            <person name="Szabo A."/>
            <person name="Korponai K."/>
            <person name="Felfoldi T."/>
        </authorList>
    </citation>
    <scope>NUCLEOTIDE SEQUENCE</scope>
    <source>
        <strain evidence="3">DSM 111904</strain>
    </source>
</reference>
<comment type="caution">
    <text evidence="3">The sequence shown here is derived from an EMBL/GenBank/DDBJ whole genome shotgun (WGS) entry which is preliminary data.</text>
</comment>
<accession>A0ABS9V2G2</accession>
<evidence type="ECO:0000313" key="4">
    <source>
        <dbReference type="Proteomes" id="UP001165489"/>
    </source>
</evidence>
<sequence length="498" mass="58387">MATNYTFILFPTKSPDIKTIYEIVTNGSQVIHRKSLGIRILEKNWDKIKKRVKQKEPNSNEINKTLREKEQKFQFENPKSTKLNTDESCALQYMEKELERGYQDGTKKVSTYNKYKTVLSTLRKVVIERFGTKYLPFSKLRDLNTIREITIGLKRGYGKSGKPKSPTVIFNYLSILKSFIDHWNKFSGTQSPVNTTSFFNFTQRTQVKKLAPSISRDQIKELEEYVPIKRRKRCYTSQNLAKDIFLFQYYSAGIRLIDAVTLTNSMIMVDKLIIPIRKTSDVLSVPFYFPMIQVLKDYFPDQYDQAINDVKLGNVILDARSIQQLFRIDGIDFQNLNLELLTDVIKQVANQQSHYELTTYLKDTQNRLEDQIIRYFFKLVKDLPTQFLFPMLNYDDFKDSLENGKDFSQEQEYQIHRARTRHNSALKRVSETMGIPTLTGHVPRHTLANHMAYSGNSEEEIRQVLGHSNIRTTKIYLRERHGFSGSYGIMKRFHEEKK</sequence>
<dbReference type="InterPro" id="IPR035386">
    <property type="entry name" value="Arm-DNA-bind_5"/>
</dbReference>
<gene>
    <name evidence="3" type="ORF">MM239_12240</name>
</gene>
<evidence type="ECO:0000259" key="2">
    <source>
        <dbReference type="PROSITE" id="PS51898"/>
    </source>
</evidence>
<evidence type="ECO:0000256" key="1">
    <source>
        <dbReference type="ARBA" id="ARBA00023172"/>
    </source>
</evidence>
<proteinExistence type="predicted"/>
<dbReference type="SUPFAM" id="SSF56349">
    <property type="entry name" value="DNA breaking-rejoining enzymes"/>
    <property type="match status" value="1"/>
</dbReference>
<dbReference type="InterPro" id="IPR002104">
    <property type="entry name" value="Integrase_catalytic"/>
</dbReference>
<dbReference type="Pfam" id="PF00589">
    <property type="entry name" value="Phage_integrase"/>
    <property type="match status" value="1"/>
</dbReference>
<dbReference type="InterPro" id="IPR013762">
    <property type="entry name" value="Integrase-like_cat_sf"/>
</dbReference>
<dbReference type="Gene3D" id="1.10.443.10">
    <property type="entry name" value="Intergrase catalytic core"/>
    <property type="match status" value="1"/>
</dbReference>
<keyword evidence="4" id="KW-1185">Reference proteome</keyword>